<evidence type="ECO:0000313" key="2">
    <source>
        <dbReference type="Proteomes" id="UP001211907"/>
    </source>
</evidence>
<proteinExistence type="predicted"/>
<organism evidence="1 2">
    <name type="scientific">Physocladia obscura</name>
    <dbReference type="NCBI Taxonomy" id="109957"/>
    <lineage>
        <taxon>Eukaryota</taxon>
        <taxon>Fungi</taxon>
        <taxon>Fungi incertae sedis</taxon>
        <taxon>Chytridiomycota</taxon>
        <taxon>Chytridiomycota incertae sedis</taxon>
        <taxon>Chytridiomycetes</taxon>
        <taxon>Chytridiales</taxon>
        <taxon>Chytriomycetaceae</taxon>
        <taxon>Physocladia</taxon>
    </lineage>
</organism>
<feature type="non-terminal residue" evidence="1">
    <location>
        <position position="99"/>
    </location>
</feature>
<name>A0AAD5X734_9FUNG</name>
<sequence>MLKDSRLNKNLSGYAITAATFITEFPSQHYAQHCMNYLPQKHQTAPKSSCGGAQSSCMSQIQENLMTVDHFAISLDMTIAEMEITSVLTQQPIALTLPP</sequence>
<accession>A0AAD5X734</accession>
<dbReference type="Proteomes" id="UP001211907">
    <property type="component" value="Unassembled WGS sequence"/>
</dbReference>
<keyword evidence="2" id="KW-1185">Reference proteome</keyword>
<dbReference type="AlphaFoldDB" id="A0AAD5X734"/>
<evidence type="ECO:0000313" key="1">
    <source>
        <dbReference type="EMBL" id="KAJ3091510.1"/>
    </source>
</evidence>
<reference evidence="1" key="1">
    <citation type="submission" date="2020-05" db="EMBL/GenBank/DDBJ databases">
        <title>Phylogenomic resolution of chytrid fungi.</title>
        <authorList>
            <person name="Stajich J.E."/>
            <person name="Amses K."/>
            <person name="Simmons R."/>
            <person name="Seto K."/>
            <person name="Myers J."/>
            <person name="Bonds A."/>
            <person name="Quandt C.A."/>
            <person name="Barry K."/>
            <person name="Liu P."/>
            <person name="Grigoriev I."/>
            <person name="Longcore J.E."/>
            <person name="James T.Y."/>
        </authorList>
    </citation>
    <scope>NUCLEOTIDE SEQUENCE</scope>
    <source>
        <strain evidence="1">JEL0513</strain>
    </source>
</reference>
<gene>
    <name evidence="1" type="ORF">HK100_007161</name>
</gene>
<comment type="caution">
    <text evidence="1">The sequence shown here is derived from an EMBL/GenBank/DDBJ whole genome shotgun (WGS) entry which is preliminary data.</text>
</comment>
<dbReference type="EMBL" id="JADGJH010003363">
    <property type="protein sequence ID" value="KAJ3091510.1"/>
    <property type="molecule type" value="Genomic_DNA"/>
</dbReference>
<protein>
    <submittedName>
        <fullName evidence="1">Uncharacterized protein</fullName>
    </submittedName>
</protein>